<comment type="subcellular location">
    <subcellularLocation>
        <location evidence="2 15">Cell membrane</location>
        <topology evidence="2 15">Multi-pass membrane protein</topology>
    </subcellularLocation>
</comment>
<dbReference type="InterPro" id="IPR017452">
    <property type="entry name" value="GPCR_Rhodpsn_7TM"/>
</dbReference>
<dbReference type="GO" id="GO:0004930">
    <property type="term" value="F:G protein-coupled receptor activity"/>
    <property type="evidence" value="ECO:0007669"/>
    <property type="project" value="UniProtKB-KW"/>
</dbReference>
<dbReference type="FunFam" id="1.10.1220.70:FF:000001">
    <property type="entry name" value="Olfactory receptor"/>
    <property type="match status" value="1"/>
</dbReference>
<evidence type="ECO:0000256" key="2">
    <source>
        <dbReference type="ARBA" id="ARBA00004651"/>
    </source>
</evidence>
<dbReference type="KEGG" id="hgl:106009041"/>
<keyword evidence="12" id="KW-0325">Glycoprotein</keyword>
<keyword evidence="17" id="KW-1185">Reference proteome</keyword>
<evidence type="ECO:0000256" key="13">
    <source>
        <dbReference type="ARBA" id="ARBA00023224"/>
    </source>
</evidence>
<dbReference type="PRINTS" id="PR00237">
    <property type="entry name" value="GPCRRHODOPSN"/>
</dbReference>
<protein>
    <recommendedName>
        <fullName evidence="15">Olfactory receptor</fullName>
    </recommendedName>
</protein>
<dbReference type="GeneID" id="106009041"/>
<keyword evidence="13 14" id="KW-0807">Transducer</keyword>
<dbReference type="Proteomes" id="UP000694906">
    <property type="component" value="Unplaced"/>
</dbReference>
<evidence type="ECO:0000313" key="18">
    <source>
        <dbReference type="RefSeq" id="XP_012926240.1"/>
    </source>
</evidence>
<dbReference type="PROSITE" id="PS00237">
    <property type="entry name" value="G_PROTEIN_RECEP_F1_1"/>
    <property type="match status" value="1"/>
</dbReference>
<name>A0AAX6QU12_HETGA</name>
<evidence type="ECO:0000256" key="7">
    <source>
        <dbReference type="ARBA" id="ARBA00022725"/>
    </source>
</evidence>
<dbReference type="InterPro" id="IPR000725">
    <property type="entry name" value="Olfact_rcpt"/>
</dbReference>
<feature type="transmembrane region" description="Helical" evidence="15">
    <location>
        <begin position="197"/>
        <end position="225"/>
    </location>
</feature>
<keyword evidence="7 15" id="KW-0552">Olfaction</keyword>
<keyword evidence="6 14" id="KW-0812">Transmembrane</keyword>
<feature type="transmembrane region" description="Helical" evidence="15">
    <location>
        <begin position="60"/>
        <end position="78"/>
    </location>
</feature>
<feature type="domain" description="G-protein coupled receptors family 1 profile" evidence="16">
    <location>
        <begin position="41"/>
        <end position="290"/>
    </location>
</feature>
<evidence type="ECO:0000256" key="5">
    <source>
        <dbReference type="ARBA" id="ARBA00022606"/>
    </source>
</evidence>
<evidence type="ECO:0000256" key="8">
    <source>
        <dbReference type="ARBA" id="ARBA00022989"/>
    </source>
</evidence>
<evidence type="ECO:0000256" key="12">
    <source>
        <dbReference type="ARBA" id="ARBA00023180"/>
    </source>
</evidence>
<dbReference type="FunFam" id="1.20.1070.10:FF:000003">
    <property type="entry name" value="Olfactory receptor"/>
    <property type="match status" value="1"/>
</dbReference>
<dbReference type="AlphaFoldDB" id="A0AAX6QU12"/>
<dbReference type="CDD" id="cd15411">
    <property type="entry name" value="7tmA_OR8H-like"/>
    <property type="match status" value="1"/>
</dbReference>
<organism evidence="17 18">
    <name type="scientific">Heterocephalus glaber</name>
    <name type="common">Naked mole rat</name>
    <dbReference type="NCBI Taxonomy" id="10181"/>
    <lineage>
        <taxon>Eukaryota</taxon>
        <taxon>Metazoa</taxon>
        <taxon>Chordata</taxon>
        <taxon>Craniata</taxon>
        <taxon>Vertebrata</taxon>
        <taxon>Euteleostomi</taxon>
        <taxon>Mammalia</taxon>
        <taxon>Eutheria</taxon>
        <taxon>Euarchontoglires</taxon>
        <taxon>Glires</taxon>
        <taxon>Rodentia</taxon>
        <taxon>Hystricomorpha</taxon>
        <taxon>Bathyergidae</taxon>
        <taxon>Heterocephalus</taxon>
    </lineage>
</organism>
<evidence type="ECO:0000256" key="9">
    <source>
        <dbReference type="ARBA" id="ARBA00023040"/>
    </source>
</evidence>
<accession>A0AAX6QU12</accession>
<dbReference type="InterPro" id="IPR000276">
    <property type="entry name" value="GPCR_Rhodpsn"/>
</dbReference>
<proteinExistence type="inferred from homology"/>
<dbReference type="PRINTS" id="PR00245">
    <property type="entry name" value="OLFACTORYR"/>
</dbReference>
<evidence type="ECO:0000256" key="4">
    <source>
        <dbReference type="ARBA" id="ARBA00022475"/>
    </source>
</evidence>
<dbReference type="SUPFAM" id="SSF81321">
    <property type="entry name" value="Family A G protein-coupled receptor-like"/>
    <property type="match status" value="1"/>
</dbReference>
<evidence type="ECO:0000256" key="10">
    <source>
        <dbReference type="ARBA" id="ARBA00023136"/>
    </source>
</evidence>
<dbReference type="PANTHER" id="PTHR48018">
    <property type="entry name" value="OLFACTORY RECEPTOR"/>
    <property type="match status" value="1"/>
</dbReference>
<dbReference type="PROSITE" id="PS50262">
    <property type="entry name" value="G_PROTEIN_RECEP_F1_2"/>
    <property type="match status" value="1"/>
</dbReference>
<evidence type="ECO:0000313" key="17">
    <source>
        <dbReference type="Proteomes" id="UP000694906"/>
    </source>
</evidence>
<reference evidence="18" key="1">
    <citation type="submission" date="2025-08" db="UniProtKB">
        <authorList>
            <consortium name="RefSeq"/>
        </authorList>
    </citation>
    <scope>IDENTIFICATION</scope>
</reference>
<feature type="transmembrane region" description="Helical" evidence="15">
    <location>
        <begin position="272"/>
        <end position="292"/>
    </location>
</feature>
<comment type="similarity">
    <text evidence="3 14">Belongs to the G-protein coupled receptor 1 family.</text>
</comment>
<dbReference type="Gene3D" id="1.20.1070.10">
    <property type="entry name" value="Rhodopsin 7-helix transmembrane proteins"/>
    <property type="match status" value="1"/>
</dbReference>
<evidence type="ECO:0000256" key="11">
    <source>
        <dbReference type="ARBA" id="ARBA00023170"/>
    </source>
</evidence>
<dbReference type="RefSeq" id="XP_012926240.1">
    <property type="nucleotide sequence ID" value="XM_013070786.2"/>
</dbReference>
<dbReference type="GO" id="GO:0005886">
    <property type="term" value="C:plasma membrane"/>
    <property type="evidence" value="ECO:0007669"/>
    <property type="project" value="UniProtKB-SubCell"/>
</dbReference>
<keyword evidence="4 15" id="KW-1003">Cell membrane</keyword>
<keyword evidence="11 14" id="KW-0675">Receptor</keyword>
<evidence type="ECO:0000256" key="6">
    <source>
        <dbReference type="ARBA" id="ARBA00022692"/>
    </source>
</evidence>
<evidence type="ECO:0000256" key="14">
    <source>
        <dbReference type="RuleBase" id="RU000688"/>
    </source>
</evidence>
<evidence type="ECO:0000256" key="1">
    <source>
        <dbReference type="ARBA" id="ARBA00002936"/>
    </source>
</evidence>
<keyword evidence="9 14" id="KW-0297">G-protein coupled receptor</keyword>
<evidence type="ECO:0000256" key="3">
    <source>
        <dbReference type="ARBA" id="ARBA00010663"/>
    </source>
</evidence>
<keyword evidence="5 15" id="KW-0716">Sensory transduction</keyword>
<feature type="transmembrane region" description="Helical" evidence="15">
    <location>
        <begin position="237"/>
        <end position="260"/>
    </location>
</feature>
<evidence type="ECO:0000259" key="16">
    <source>
        <dbReference type="PROSITE" id="PS50262"/>
    </source>
</evidence>
<dbReference type="Pfam" id="PF13853">
    <property type="entry name" value="7tm_4"/>
    <property type="match status" value="1"/>
</dbReference>
<gene>
    <name evidence="18" type="primary">LOC106009041</name>
</gene>
<feature type="transmembrane region" description="Helical" evidence="15">
    <location>
        <begin position="25"/>
        <end position="48"/>
    </location>
</feature>
<keyword evidence="10 15" id="KW-0472">Membrane</keyword>
<comment type="function">
    <text evidence="1">Odorant receptor.</text>
</comment>
<keyword evidence="8 15" id="KW-1133">Transmembrane helix</keyword>
<feature type="transmembrane region" description="Helical" evidence="15">
    <location>
        <begin position="98"/>
        <end position="120"/>
    </location>
</feature>
<evidence type="ECO:0000256" key="15">
    <source>
        <dbReference type="RuleBase" id="RU363047"/>
    </source>
</evidence>
<dbReference type="GO" id="GO:0004984">
    <property type="term" value="F:olfactory receptor activity"/>
    <property type="evidence" value="ECO:0007669"/>
    <property type="project" value="InterPro"/>
</dbReference>
<sequence>MSRWNSTNVPGFILMGLTDSAETQLVLSMLFLLIYLIMVVGNVGMILIIRLDPQLHTPMYFFLTQLSFLDLSYSSVITPKTLHNLLTSTKSISFLGCFTQLYLFVFFAAAECFLLSSMAYDRYVAICSPLHYPVIMSTRLCHALLSGSYVIGFMDSSINVLCLRRLNFCNSIVIHHFYCDTPALLALSCSDTHDFEIMLFIVAGSTLVLSLSTISGSYLSILSTILKINSTAGKKKAFSTCASHLLGVTIFYSTMIFTYLKPKRSYSLGRDQVASVFYTIVIPMLNPLIYSLRNKEVKNAALRVLQKREGCRRLIS</sequence>